<dbReference type="RefSeq" id="XP_034103080.1">
    <property type="nucleotide sequence ID" value="XM_034247189.2"/>
</dbReference>
<protein>
    <submittedName>
        <fullName evidence="4">Charged multivesicular body protein 2b-B</fullName>
    </submittedName>
</protein>
<dbReference type="GO" id="GO:0007034">
    <property type="term" value="P:vacuolar transport"/>
    <property type="evidence" value="ECO:0007669"/>
    <property type="project" value="InterPro"/>
</dbReference>
<evidence type="ECO:0000313" key="3">
    <source>
        <dbReference type="Proteomes" id="UP000515160"/>
    </source>
</evidence>
<keyword evidence="3" id="KW-1185">Reference proteome</keyword>
<feature type="region of interest" description="Disordered" evidence="2">
    <location>
        <begin position="178"/>
        <end position="215"/>
    </location>
</feature>
<name>A0A6P8WX03_DROAB</name>
<feature type="region of interest" description="Disordered" evidence="2">
    <location>
        <begin position="1"/>
        <end position="34"/>
    </location>
</feature>
<organism evidence="3 4">
    <name type="scientific">Drosophila albomicans</name>
    <name type="common">Fruit fly</name>
    <dbReference type="NCBI Taxonomy" id="7291"/>
    <lineage>
        <taxon>Eukaryota</taxon>
        <taxon>Metazoa</taxon>
        <taxon>Ecdysozoa</taxon>
        <taxon>Arthropoda</taxon>
        <taxon>Hexapoda</taxon>
        <taxon>Insecta</taxon>
        <taxon>Pterygota</taxon>
        <taxon>Neoptera</taxon>
        <taxon>Endopterygota</taxon>
        <taxon>Diptera</taxon>
        <taxon>Brachycera</taxon>
        <taxon>Muscomorpha</taxon>
        <taxon>Ephydroidea</taxon>
        <taxon>Drosophilidae</taxon>
        <taxon>Drosophila</taxon>
    </lineage>
</organism>
<dbReference type="Proteomes" id="UP000515160">
    <property type="component" value="Chromosome 3"/>
</dbReference>
<dbReference type="Gene3D" id="6.10.140.1230">
    <property type="match status" value="1"/>
</dbReference>
<reference evidence="4" key="1">
    <citation type="submission" date="2025-08" db="UniProtKB">
        <authorList>
            <consortium name="RefSeq"/>
        </authorList>
    </citation>
    <scope>IDENTIFICATION</scope>
    <source>
        <strain evidence="4">15112-1751.03</strain>
        <tissue evidence="4">Whole Adult</tissue>
    </source>
</reference>
<dbReference type="Pfam" id="PF03357">
    <property type="entry name" value="Snf7"/>
    <property type="match status" value="1"/>
</dbReference>
<accession>A0A6P8WX03</accession>
<dbReference type="GeneID" id="117567304"/>
<proteinExistence type="inferred from homology"/>
<dbReference type="InterPro" id="IPR005024">
    <property type="entry name" value="Snf7_fam"/>
</dbReference>
<dbReference type="AlphaFoldDB" id="A0A6P8WX03"/>
<feature type="compositionally biased region" description="Polar residues" evidence="2">
    <location>
        <begin position="183"/>
        <end position="198"/>
    </location>
</feature>
<dbReference type="CTD" id="25978"/>
<evidence type="ECO:0000313" key="4">
    <source>
        <dbReference type="RefSeq" id="XP_034103080.1"/>
    </source>
</evidence>
<dbReference type="PANTHER" id="PTHR10476">
    <property type="entry name" value="CHARGED MULTIVESICULAR BODY PROTEIN"/>
    <property type="match status" value="1"/>
</dbReference>
<evidence type="ECO:0000256" key="2">
    <source>
        <dbReference type="SAM" id="MobiDB-lite"/>
    </source>
</evidence>
<evidence type="ECO:0000256" key="1">
    <source>
        <dbReference type="ARBA" id="ARBA00006190"/>
    </source>
</evidence>
<comment type="similarity">
    <text evidence="1">Belongs to the SNF7 family.</text>
</comment>
<sequence>MFNNIFGKKPTVKEQQRENDRSLRKATRDIEREQRKLEEEEKKLMLDIKRNAASGNNDACRILAKQLVEIRKQKSRSYAASGKIQSIGYQNKNMGANIALGEAMGTTAKTMASMNKVMRPEAIAGTVRDFQQANMRMEMTDEMINDTLDDMLNESGDEEESNDVVNKVLDEIGIEISGKMSGIPSTGTDDLEVSTSAGKRTEKDIADQLAKLRSS</sequence>
<dbReference type="OrthoDB" id="5594417at2759"/>
<gene>
    <name evidence="4" type="primary">LOC117567304</name>
</gene>
<feature type="compositionally biased region" description="Basic and acidic residues" evidence="2">
    <location>
        <begin position="11"/>
        <end position="34"/>
    </location>
</feature>